<dbReference type="AlphaFoldDB" id="A0A5Q0Q9J7"/>
<evidence type="ECO:0000256" key="4">
    <source>
        <dbReference type="ARBA" id="ARBA00022452"/>
    </source>
</evidence>
<dbReference type="RefSeq" id="WP_153510312.1">
    <property type="nucleotide sequence ID" value="NZ_CP045652.1"/>
</dbReference>
<gene>
    <name evidence="9" type="ORF">GFH32_06265</name>
</gene>
<dbReference type="InterPro" id="IPR051906">
    <property type="entry name" value="TolC-like"/>
</dbReference>
<comment type="similarity">
    <text evidence="2">Belongs to the outer membrane factor (OMF) (TC 1.B.17) family.</text>
</comment>
<dbReference type="GO" id="GO:0009279">
    <property type="term" value="C:cell outer membrane"/>
    <property type="evidence" value="ECO:0007669"/>
    <property type="project" value="UniProtKB-SubCell"/>
</dbReference>
<dbReference type="GO" id="GO:0015288">
    <property type="term" value="F:porin activity"/>
    <property type="evidence" value="ECO:0007669"/>
    <property type="project" value="TreeGrafter"/>
</dbReference>
<comment type="subcellular location">
    <subcellularLocation>
        <location evidence="1">Cell outer membrane</location>
    </subcellularLocation>
</comment>
<keyword evidence="3" id="KW-0813">Transport</keyword>
<dbReference type="Gene3D" id="1.20.1600.10">
    <property type="entry name" value="Outer membrane efflux proteins (OEP)"/>
    <property type="match status" value="1"/>
</dbReference>
<dbReference type="KEGG" id="sphe:GFH32_06265"/>
<keyword evidence="10" id="KW-1185">Reference proteome</keyword>
<keyword evidence="5" id="KW-0812">Transmembrane</keyword>
<evidence type="ECO:0000256" key="1">
    <source>
        <dbReference type="ARBA" id="ARBA00004442"/>
    </source>
</evidence>
<organism evidence="9 10">
    <name type="scientific">Sphingobacterium zhuxiongii</name>
    <dbReference type="NCBI Taxonomy" id="2662364"/>
    <lineage>
        <taxon>Bacteria</taxon>
        <taxon>Pseudomonadati</taxon>
        <taxon>Bacteroidota</taxon>
        <taxon>Sphingobacteriia</taxon>
        <taxon>Sphingobacteriales</taxon>
        <taxon>Sphingobacteriaceae</taxon>
        <taxon>Sphingobacterium</taxon>
    </lineage>
</organism>
<keyword evidence="7" id="KW-0998">Cell outer membrane</keyword>
<accession>A0A5Q0Q9J7</accession>
<reference evidence="9 10" key="1">
    <citation type="submission" date="2019-10" db="EMBL/GenBank/DDBJ databases">
        <authorList>
            <person name="Dong K."/>
        </authorList>
    </citation>
    <scope>NUCLEOTIDE SEQUENCE [LARGE SCALE GENOMIC DNA]</scope>
    <source>
        <strain evidence="10">dk4302</strain>
    </source>
</reference>
<sequence length="440" mass="50041">MNINFKCLFGSIYGLLFPFLVLAQHASQPLRLEDLFNLADSGNRELTLHSLQEQIATSRLKEQTDKRLPNLETSLTASYMGNGYITDRDFSNGMSIPIPKLGNSFSIEAQQLIYTGGAVKQSISLAKDDITQATLSSEESKQRLRFLIAGHYLELQKLSNQRTILEKNIQQTLKMIDQINQKLAQGVALKNNVTRYELQLEYLQTSLLKVENAKTIRLKELRLLLQYPANVDLNVAFEESLFEESDSVDTKVWKDIAMERSPILMQAALNVVQAEKRQKLVRAERYPQIFAFAGNYLNGPVMIEIPILNNNFNYWTAGVGIKYSLSSIYKNKAKEARAKLALENAEELNRINQDQLMLAVERTLIQYEETLAVHQSHLKALDLANQNYTIVKNRFLNDMVLMTEMLDAENSQIDASLQASNSKINILFQLFHLKQLTGTL</sequence>
<keyword evidence="4" id="KW-1134">Transmembrane beta strand</keyword>
<dbReference type="Pfam" id="PF02321">
    <property type="entry name" value="OEP"/>
    <property type="match status" value="1"/>
</dbReference>
<keyword evidence="6" id="KW-0472">Membrane</keyword>
<dbReference type="Proteomes" id="UP000326921">
    <property type="component" value="Chromosome"/>
</dbReference>
<evidence type="ECO:0000313" key="10">
    <source>
        <dbReference type="Proteomes" id="UP000326921"/>
    </source>
</evidence>
<evidence type="ECO:0000256" key="2">
    <source>
        <dbReference type="ARBA" id="ARBA00007613"/>
    </source>
</evidence>
<protein>
    <submittedName>
        <fullName evidence="9">TolC family protein</fullName>
    </submittedName>
</protein>
<dbReference type="SUPFAM" id="SSF56954">
    <property type="entry name" value="Outer membrane efflux proteins (OEP)"/>
    <property type="match status" value="1"/>
</dbReference>
<dbReference type="InterPro" id="IPR003423">
    <property type="entry name" value="OMP_efflux"/>
</dbReference>
<evidence type="ECO:0000256" key="3">
    <source>
        <dbReference type="ARBA" id="ARBA00022448"/>
    </source>
</evidence>
<feature type="coiled-coil region" evidence="8">
    <location>
        <begin position="155"/>
        <end position="182"/>
    </location>
</feature>
<name>A0A5Q0Q9J7_9SPHI</name>
<proteinExistence type="inferred from homology"/>
<dbReference type="GO" id="GO:1990281">
    <property type="term" value="C:efflux pump complex"/>
    <property type="evidence" value="ECO:0007669"/>
    <property type="project" value="TreeGrafter"/>
</dbReference>
<evidence type="ECO:0000256" key="8">
    <source>
        <dbReference type="SAM" id="Coils"/>
    </source>
</evidence>
<keyword evidence="8" id="KW-0175">Coiled coil</keyword>
<dbReference type="PANTHER" id="PTHR30026:SF20">
    <property type="entry name" value="OUTER MEMBRANE PROTEIN TOLC"/>
    <property type="match status" value="1"/>
</dbReference>
<dbReference type="PANTHER" id="PTHR30026">
    <property type="entry name" value="OUTER MEMBRANE PROTEIN TOLC"/>
    <property type="match status" value="1"/>
</dbReference>
<evidence type="ECO:0000256" key="6">
    <source>
        <dbReference type="ARBA" id="ARBA00023136"/>
    </source>
</evidence>
<evidence type="ECO:0000313" key="9">
    <source>
        <dbReference type="EMBL" id="QGA25944.1"/>
    </source>
</evidence>
<evidence type="ECO:0000256" key="5">
    <source>
        <dbReference type="ARBA" id="ARBA00022692"/>
    </source>
</evidence>
<evidence type="ECO:0000256" key="7">
    <source>
        <dbReference type="ARBA" id="ARBA00023237"/>
    </source>
</evidence>
<dbReference type="EMBL" id="CP045652">
    <property type="protein sequence ID" value="QGA25944.1"/>
    <property type="molecule type" value="Genomic_DNA"/>
</dbReference>
<dbReference type="GO" id="GO:0015562">
    <property type="term" value="F:efflux transmembrane transporter activity"/>
    <property type="evidence" value="ECO:0007669"/>
    <property type="project" value="InterPro"/>
</dbReference>